<comment type="caution">
    <text evidence="1">The sequence shown here is derived from an EMBL/GenBank/DDBJ whole genome shotgun (WGS) entry which is preliminary data.</text>
</comment>
<gene>
    <name evidence="1" type="ORF">KPL71_018612</name>
</gene>
<organism evidence="1 2">
    <name type="scientific">Citrus sinensis</name>
    <name type="common">Sweet orange</name>
    <name type="synonym">Citrus aurantium var. sinensis</name>
    <dbReference type="NCBI Taxonomy" id="2711"/>
    <lineage>
        <taxon>Eukaryota</taxon>
        <taxon>Viridiplantae</taxon>
        <taxon>Streptophyta</taxon>
        <taxon>Embryophyta</taxon>
        <taxon>Tracheophyta</taxon>
        <taxon>Spermatophyta</taxon>
        <taxon>Magnoliopsida</taxon>
        <taxon>eudicotyledons</taxon>
        <taxon>Gunneridae</taxon>
        <taxon>Pentapetalae</taxon>
        <taxon>rosids</taxon>
        <taxon>malvids</taxon>
        <taxon>Sapindales</taxon>
        <taxon>Rutaceae</taxon>
        <taxon>Aurantioideae</taxon>
        <taxon>Citrus</taxon>
    </lineage>
</organism>
<name>A0ACB8JYN2_CITSI</name>
<evidence type="ECO:0000313" key="2">
    <source>
        <dbReference type="Proteomes" id="UP000829398"/>
    </source>
</evidence>
<evidence type="ECO:0000313" key="1">
    <source>
        <dbReference type="EMBL" id="KAH9737964.1"/>
    </source>
</evidence>
<sequence length="341" mass="38053">MQSKISSFFKPSSSDENDLSARGGKKEHVIVNTFKRRARNFDGSNESALDSPKKPISEDLSLKSQLPELGRTLNKKRSYVQLYLELGQSDFLLHTCSTCGFKYARGDESDEKVHKSFHKNYTHGIQFKGWRNERVVGMPSAEGGRVILVLDGDPPAHKNKVQEVLQMMEFELGEGWIFQKICQVYMFISSQRVAGCLVAEPIKEGFKLLSCFGDERTDGRILKKCRSHSATLQFGEISLQREVIKRASSVHSSNAVDEKHNGTIMCENEAVPAVCGIRAIWVTPSNRRKGIASLLLDAVRRSFCGEIVLEKSQLAFSQPSSAGKALASNYFGTASFLVYRT</sequence>
<accession>A0ACB8JYN2</accession>
<protein>
    <submittedName>
        <fullName evidence="1">Protein CHROMOSOME TRANSMISSION FIDELITY 7</fullName>
    </submittedName>
</protein>
<dbReference type="Proteomes" id="UP000829398">
    <property type="component" value="Chromosome 6"/>
</dbReference>
<reference evidence="2" key="1">
    <citation type="journal article" date="2023" name="Hortic. Res.">
        <title>A chromosome-level phased genome enabling allele-level studies in sweet orange: a case study on citrus Huanglongbing tolerance.</title>
        <authorList>
            <person name="Wu B."/>
            <person name="Yu Q."/>
            <person name="Deng Z."/>
            <person name="Duan Y."/>
            <person name="Luo F."/>
            <person name="Gmitter F. Jr."/>
        </authorList>
    </citation>
    <scope>NUCLEOTIDE SEQUENCE [LARGE SCALE GENOMIC DNA]</scope>
    <source>
        <strain evidence="2">cv. Valencia</strain>
    </source>
</reference>
<proteinExistence type="predicted"/>
<dbReference type="EMBL" id="CM039175">
    <property type="protein sequence ID" value="KAH9737964.1"/>
    <property type="molecule type" value="Genomic_DNA"/>
</dbReference>
<keyword evidence="2" id="KW-1185">Reference proteome</keyword>